<dbReference type="OrthoDB" id="9794863at2"/>
<dbReference type="KEGG" id="asoc:CB4_01887"/>
<dbReference type="GO" id="GO:0005840">
    <property type="term" value="C:ribosome"/>
    <property type="evidence" value="ECO:0007669"/>
    <property type="project" value="UniProtKB-KW"/>
</dbReference>
<keyword evidence="1" id="KW-0687">Ribonucleoprotein</keyword>
<dbReference type="SUPFAM" id="SSF55315">
    <property type="entry name" value="L30e-like"/>
    <property type="match status" value="1"/>
</dbReference>
<gene>
    <name evidence="1" type="primary">rplGA</name>
    <name evidence="1" type="ORF">CB4_01887</name>
</gene>
<reference evidence="1 2" key="1">
    <citation type="submission" date="2015-12" db="EMBL/GenBank/DDBJ databases">
        <title>Genome sequence of Aneurinibacillus soli.</title>
        <authorList>
            <person name="Lee J.S."/>
            <person name="Lee K.C."/>
            <person name="Kim K.K."/>
            <person name="Lee B.W."/>
        </authorList>
    </citation>
    <scope>NUCLEOTIDE SEQUENCE [LARGE SCALE GENOMIC DNA]</scope>
    <source>
        <strain evidence="1 2">CB4</strain>
    </source>
</reference>
<dbReference type="InterPro" id="IPR004038">
    <property type="entry name" value="Ribosomal_eL8/eL30/eS12/Gad45"/>
</dbReference>
<dbReference type="EMBL" id="AP017312">
    <property type="protein sequence ID" value="BAU27713.1"/>
    <property type="molecule type" value="Genomic_DNA"/>
</dbReference>
<sequence>MNKINQMLGLAQRARKIITGEELVVKAVRQGGVHLVILAEDAAANTRKKLTDKCTSYGVPYEIYGDRGTLGQALGKEQRVVVGVTDAGFAAKLTQLLHQ</sequence>
<protein>
    <submittedName>
        <fullName evidence="1">Putative ribosomal protein YlxQ</fullName>
    </submittedName>
</protein>
<dbReference type="AlphaFoldDB" id="A0A0U5AVE1"/>
<dbReference type="Gene3D" id="3.30.1330.30">
    <property type="match status" value="1"/>
</dbReference>
<evidence type="ECO:0000313" key="1">
    <source>
        <dbReference type="EMBL" id="BAU27713.1"/>
    </source>
</evidence>
<keyword evidence="1" id="KW-0689">Ribosomal protein</keyword>
<keyword evidence="2" id="KW-1185">Reference proteome</keyword>
<dbReference type="InterPro" id="IPR029064">
    <property type="entry name" value="Ribosomal_eL30-like_sf"/>
</dbReference>
<dbReference type="Pfam" id="PF01248">
    <property type="entry name" value="Ribosomal_L7Ae"/>
    <property type="match status" value="1"/>
</dbReference>
<evidence type="ECO:0000313" key="2">
    <source>
        <dbReference type="Proteomes" id="UP000217696"/>
    </source>
</evidence>
<accession>A0A0U5AVE1</accession>
<name>A0A0U5AVE1_9BACL</name>
<organism evidence="1 2">
    <name type="scientific">Aneurinibacillus soli</name>
    <dbReference type="NCBI Taxonomy" id="1500254"/>
    <lineage>
        <taxon>Bacteria</taxon>
        <taxon>Bacillati</taxon>
        <taxon>Bacillota</taxon>
        <taxon>Bacilli</taxon>
        <taxon>Bacillales</taxon>
        <taxon>Paenibacillaceae</taxon>
        <taxon>Aneurinibacillus group</taxon>
        <taxon>Aneurinibacillus</taxon>
    </lineage>
</organism>
<dbReference type="RefSeq" id="WP_096465267.1">
    <property type="nucleotide sequence ID" value="NZ_AP017312.1"/>
</dbReference>
<dbReference type="Proteomes" id="UP000217696">
    <property type="component" value="Chromosome"/>
</dbReference>
<dbReference type="NCBIfam" id="NF005825">
    <property type="entry name" value="PRK07714.1"/>
    <property type="match status" value="1"/>
</dbReference>
<proteinExistence type="predicted"/>